<gene>
    <name evidence="1" type="ORF">Salat_0411600</name>
</gene>
<dbReference type="Proteomes" id="UP001293254">
    <property type="component" value="Unassembled WGS sequence"/>
</dbReference>
<dbReference type="AlphaFoldDB" id="A0AAE1Z2R4"/>
<evidence type="ECO:0000313" key="1">
    <source>
        <dbReference type="EMBL" id="KAK4440767.1"/>
    </source>
</evidence>
<protein>
    <submittedName>
        <fullName evidence="1">Uncharacterized protein</fullName>
    </submittedName>
</protein>
<sequence length="105" mass="11448">MLFLLALKLVGGNERRWLLQRAAEEAATALGAAEIGRMDGWWATVGGNKVQMTGEMDFKSDDQNPRFFGAGFHSLSNEKALDSAMKRACLAAAFVLSKVLFSVTH</sequence>
<proteinExistence type="predicted"/>
<comment type="caution">
    <text evidence="1">The sequence shown here is derived from an EMBL/GenBank/DDBJ whole genome shotgun (WGS) entry which is preliminary data.</text>
</comment>
<dbReference type="EMBL" id="JACGWO010000001">
    <property type="protein sequence ID" value="KAK4440767.1"/>
    <property type="molecule type" value="Genomic_DNA"/>
</dbReference>
<reference evidence="1" key="1">
    <citation type="submission" date="2020-06" db="EMBL/GenBank/DDBJ databases">
        <authorList>
            <person name="Li T."/>
            <person name="Hu X."/>
            <person name="Zhang T."/>
            <person name="Song X."/>
            <person name="Zhang H."/>
            <person name="Dai N."/>
            <person name="Sheng W."/>
            <person name="Hou X."/>
            <person name="Wei L."/>
        </authorList>
    </citation>
    <scope>NUCLEOTIDE SEQUENCE</scope>
    <source>
        <strain evidence="1">3651</strain>
        <tissue evidence="1">Leaf</tissue>
    </source>
</reference>
<name>A0AAE1Z2R4_9LAMI</name>
<accession>A0AAE1Z2R4</accession>
<organism evidence="1 2">
    <name type="scientific">Sesamum alatum</name>
    <dbReference type="NCBI Taxonomy" id="300844"/>
    <lineage>
        <taxon>Eukaryota</taxon>
        <taxon>Viridiplantae</taxon>
        <taxon>Streptophyta</taxon>
        <taxon>Embryophyta</taxon>
        <taxon>Tracheophyta</taxon>
        <taxon>Spermatophyta</taxon>
        <taxon>Magnoliopsida</taxon>
        <taxon>eudicotyledons</taxon>
        <taxon>Gunneridae</taxon>
        <taxon>Pentapetalae</taxon>
        <taxon>asterids</taxon>
        <taxon>lamiids</taxon>
        <taxon>Lamiales</taxon>
        <taxon>Pedaliaceae</taxon>
        <taxon>Sesamum</taxon>
    </lineage>
</organism>
<evidence type="ECO:0000313" key="2">
    <source>
        <dbReference type="Proteomes" id="UP001293254"/>
    </source>
</evidence>
<keyword evidence="2" id="KW-1185">Reference proteome</keyword>
<reference evidence="1" key="2">
    <citation type="journal article" date="2024" name="Plant">
        <title>Genomic evolution and insights into agronomic trait innovations of Sesamum species.</title>
        <authorList>
            <person name="Miao H."/>
            <person name="Wang L."/>
            <person name="Qu L."/>
            <person name="Liu H."/>
            <person name="Sun Y."/>
            <person name="Le M."/>
            <person name="Wang Q."/>
            <person name="Wei S."/>
            <person name="Zheng Y."/>
            <person name="Lin W."/>
            <person name="Duan Y."/>
            <person name="Cao H."/>
            <person name="Xiong S."/>
            <person name="Wang X."/>
            <person name="Wei L."/>
            <person name="Li C."/>
            <person name="Ma Q."/>
            <person name="Ju M."/>
            <person name="Zhao R."/>
            <person name="Li G."/>
            <person name="Mu C."/>
            <person name="Tian Q."/>
            <person name="Mei H."/>
            <person name="Zhang T."/>
            <person name="Gao T."/>
            <person name="Zhang H."/>
        </authorList>
    </citation>
    <scope>NUCLEOTIDE SEQUENCE</scope>
    <source>
        <strain evidence="1">3651</strain>
    </source>
</reference>